<reference evidence="2 3" key="1">
    <citation type="submission" date="2019-09" db="EMBL/GenBank/DDBJ databases">
        <title>A chromosome-level genome assembly of the Chinese tupelo Nyssa sinensis.</title>
        <authorList>
            <person name="Yang X."/>
            <person name="Kang M."/>
            <person name="Yang Y."/>
            <person name="Xiong H."/>
            <person name="Wang M."/>
            <person name="Zhang Z."/>
            <person name="Wang Z."/>
            <person name="Wu H."/>
            <person name="Ma T."/>
            <person name="Liu J."/>
            <person name="Xi Z."/>
        </authorList>
    </citation>
    <scope>NUCLEOTIDE SEQUENCE [LARGE SCALE GENOMIC DNA]</scope>
    <source>
        <strain evidence="2">J267</strain>
        <tissue evidence="2">Leaf</tissue>
    </source>
</reference>
<protein>
    <submittedName>
        <fullName evidence="2">Uncharacterized protein</fullName>
    </submittedName>
</protein>
<organism evidence="2 3">
    <name type="scientific">Nyssa sinensis</name>
    <dbReference type="NCBI Taxonomy" id="561372"/>
    <lineage>
        <taxon>Eukaryota</taxon>
        <taxon>Viridiplantae</taxon>
        <taxon>Streptophyta</taxon>
        <taxon>Embryophyta</taxon>
        <taxon>Tracheophyta</taxon>
        <taxon>Spermatophyta</taxon>
        <taxon>Magnoliopsida</taxon>
        <taxon>eudicotyledons</taxon>
        <taxon>Gunneridae</taxon>
        <taxon>Pentapetalae</taxon>
        <taxon>asterids</taxon>
        <taxon>Cornales</taxon>
        <taxon>Nyssaceae</taxon>
        <taxon>Nyssa</taxon>
    </lineage>
</organism>
<dbReference type="Proteomes" id="UP000325577">
    <property type="component" value="Linkage Group LG0"/>
</dbReference>
<proteinExistence type="predicted"/>
<name>A0A5J5C5M2_9ASTE</name>
<evidence type="ECO:0000313" key="2">
    <source>
        <dbReference type="EMBL" id="KAA8550519.1"/>
    </source>
</evidence>
<evidence type="ECO:0000256" key="1">
    <source>
        <dbReference type="SAM" id="MobiDB-lite"/>
    </source>
</evidence>
<evidence type="ECO:0000313" key="3">
    <source>
        <dbReference type="Proteomes" id="UP000325577"/>
    </source>
</evidence>
<dbReference type="AlphaFoldDB" id="A0A5J5C5M2"/>
<keyword evidence="3" id="KW-1185">Reference proteome</keyword>
<dbReference type="EMBL" id="CM018031">
    <property type="protein sequence ID" value="KAA8550519.1"/>
    <property type="molecule type" value="Genomic_DNA"/>
</dbReference>
<feature type="compositionally biased region" description="Low complexity" evidence="1">
    <location>
        <begin position="1"/>
        <end position="13"/>
    </location>
</feature>
<gene>
    <name evidence="2" type="ORF">F0562_002203</name>
</gene>
<accession>A0A5J5C5M2</accession>
<feature type="region of interest" description="Disordered" evidence="1">
    <location>
        <begin position="1"/>
        <end position="45"/>
    </location>
</feature>
<sequence>MRAGRRAPVVGGRWIPSSVGGAKRGRLGVGRRGTPPRGTGAESGAVSGISKDWEIILIRLLLLQMGFKNTNSISWLPMGVTRWATMFWTLENDAEDE</sequence>